<dbReference type="InterPro" id="IPR035093">
    <property type="entry name" value="RelE/ParE_toxin_dom_sf"/>
</dbReference>
<keyword evidence="4" id="KW-1185">Reference proteome</keyword>
<dbReference type="Pfam" id="PF05016">
    <property type="entry name" value="ParE_toxin"/>
    <property type="match status" value="1"/>
</dbReference>
<keyword evidence="2" id="KW-1277">Toxin-antitoxin system</keyword>
<gene>
    <name evidence="3" type="ORF">KGD84_21905</name>
</gene>
<dbReference type="InterPro" id="IPR007712">
    <property type="entry name" value="RelE/ParE_toxin"/>
</dbReference>
<dbReference type="SUPFAM" id="SSF143011">
    <property type="entry name" value="RelE-like"/>
    <property type="match status" value="1"/>
</dbReference>
<dbReference type="Proteomes" id="UP000676079">
    <property type="component" value="Chromosome"/>
</dbReference>
<dbReference type="PANTHER" id="PTHR35601:SF1">
    <property type="entry name" value="TOXIN RELE"/>
    <property type="match status" value="1"/>
</dbReference>
<dbReference type="EMBL" id="CP074133">
    <property type="protein sequence ID" value="QUX21086.1"/>
    <property type="molecule type" value="Genomic_DNA"/>
</dbReference>
<accession>A0ABX8BG19</accession>
<dbReference type="Gene3D" id="3.30.2310.20">
    <property type="entry name" value="RelE-like"/>
    <property type="match status" value="1"/>
</dbReference>
<sequence>MSRYTVEVTTSAQKELRRLDSLVRKRVVRAIAELAEEPRPVGCKKLKARDGYRVRIGDHRVIYTIDDGRVTVVVIKVGPRGDVYDR</sequence>
<comment type="similarity">
    <text evidence="1">Belongs to the RelE toxin family.</text>
</comment>
<dbReference type="PANTHER" id="PTHR35601">
    <property type="entry name" value="TOXIN RELE"/>
    <property type="match status" value="1"/>
</dbReference>
<dbReference type="RefSeq" id="WP_220562289.1">
    <property type="nucleotide sequence ID" value="NZ_CP074133.1"/>
</dbReference>
<evidence type="ECO:0000313" key="3">
    <source>
        <dbReference type="EMBL" id="QUX21086.1"/>
    </source>
</evidence>
<name>A0ABX8BG19_9ACTN</name>
<evidence type="ECO:0000313" key="4">
    <source>
        <dbReference type="Proteomes" id="UP000676079"/>
    </source>
</evidence>
<proteinExistence type="inferred from homology"/>
<evidence type="ECO:0000256" key="1">
    <source>
        <dbReference type="ARBA" id="ARBA00006226"/>
    </source>
</evidence>
<evidence type="ECO:0000256" key="2">
    <source>
        <dbReference type="ARBA" id="ARBA00022649"/>
    </source>
</evidence>
<reference evidence="3 4" key="1">
    <citation type="submission" date="2021-05" db="EMBL/GenBank/DDBJ databases">
        <title>Direct Submission.</title>
        <authorList>
            <person name="Li K."/>
            <person name="Gao J."/>
        </authorList>
    </citation>
    <scope>NUCLEOTIDE SEQUENCE [LARGE SCALE GENOMIC DNA]</scope>
    <source>
        <strain evidence="3 4">Mg02</strain>
    </source>
</reference>
<organism evidence="3 4">
    <name type="scientific">Nocardiopsis changdeensis</name>
    <dbReference type="NCBI Taxonomy" id="2831969"/>
    <lineage>
        <taxon>Bacteria</taxon>
        <taxon>Bacillati</taxon>
        <taxon>Actinomycetota</taxon>
        <taxon>Actinomycetes</taxon>
        <taxon>Streptosporangiales</taxon>
        <taxon>Nocardiopsidaceae</taxon>
        <taxon>Nocardiopsis</taxon>
    </lineage>
</organism>
<protein>
    <submittedName>
        <fullName evidence="3">Type II toxin-antitoxin system RelE/ParE family toxin</fullName>
    </submittedName>
</protein>